<dbReference type="EMBL" id="JACCHP010000001">
    <property type="protein sequence ID" value="MBH5396375.1"/>
    <property type="molecule type" value="Genomic_DNA"/>
</dbReference>
<protein>
    <submittedName>
        <fullName evidence="1">Uncharacterized protein</fullName>
    </submittedName>
</protein>
<gene>
    <name evidence="1" type="ORF">HZZ13_00905</name>
</gene>
<dbReference type="Proteomes" id="UP000807370">
    <property type="component" value="Unassembled WGS sequence"/>
</dbReference>
<sequence length="479" mass="54261">MRFKRSEGLTASENLLAELCDRSFLKLWTYPNLFKKPPGKELIDLLVVFGNDVIIFSDKSCSYPDTGDADLDWSRWYRRSIADSAHQIAQAERWIRPCPDRVFLDAKCTEKLPIELPNANDMRVHRICVALGALDRAEVETGTRALKIEPAVLNDAVRFTVGRTDKASGWVHVFDDTSLTTILSELSTIKDFIHYLDSKVALMETGNFKFAEAETDLLARYLWHDRTFPAEEGPYRIVPSLWEQVESSPEFLAGREANEVSYFWDGLIEYISDHYLNETLEFGNELSMSDHERTVRIMAGETRFFRRILSKAILERAEIAKKQAISTLLPSDQSDVSYVLYIGRGDQGKDHAAYRAERAKDLQLRCVAAKAVNPEKRFIVGIAMDARGVKGSSEDFFFMDTVDWTAEDIDKAQKMRTEFGYFEAGSAIMSRLSEDEYPGSQKAVDVRRLAHELSGLTVSESLELAAMLKAAWVLPDTGN</sequence>
<proteinExistence type="predicted"/>
<reference evidence="1 2" key="1">
    <citation type="submission" date="2020-07" db="EMBL/GenBank/DDBJ databases">
        <title>Bradyrhizobium diversity isolated from nodules of indigenous legumes of Western Australia.</title>
        <authorList>
            <person name="Klepa M.S."/>
        </authorList>
    </citation>
    <scope>NUCLEOTIDE SEQUENCE [LARGE SCALE GENOMIC DNA]</scope>
    <source>
        <strain evidence="1 2">CNPSo 4010</strain>
    </source>
</reference>
<evidence type="ECO:0000313" key="2">
    <source>
        <dbReference type="Proteomes" id="UP000807370"/>
    </source>
</evidence>
<keyword evidence="2" id="KW-1185">Reference proteome</keyword>
<accession>A0ABS0PGQ2</accession>
<evidence type="ECO:0000313" key="1">
    <source>
        <dbReference type="EMBL" id="MBH5396375.1"/>
    </source>
</evidence>
<organism evidence="1 2">
    <name type="scientific">Bradyrhizobium agreste</name>
    <dbReference type="NCBI Taxonomy" id="2751811"/>
    <lineage>
        <taxon>Bacteria</taxon>
        <taxon>Pseudomonadati</taxon>
        <taxon>Pseudomonadota</taxon>
        <taxon>Alphaproteobacteria</taxon>
        <taxon>Hyphomicrobiales</taxon>
        <taxon>Nitrobacteraceae</taxon>
        <taxon>Bradyrhizobium</taxon>
    </lineage>
</organism>
<comment type="caution">
    <text evidence="1">The sequence shown here is derived from an EMBL/GenBank/DDBJ whole genome shotgun (WGS) entry which is preliminary data.</text>
</comment>
<name>A0ABS0PGQ2_9BRAD</name>
<dbReference type="RefSeq" id="WP_197957807.1">
    <property type="nucleotide sequence ID" value="NZ_JACCHP010000001.1"/>
</dbReference>